<dbReference type="PANTHER" id="PTHR23506:SF28">
    <property type="entry name" value="MFS-TYPE TRANSPORTER SLC18B1-LIKE PROTEIN"/>
    <property type="match status" value="1"/>
</dbReference>
<dbReference type="PANTHER" id="PTHR23506">
    <property type="entry name" value="GH10249P"/>
    <property type="match status" value="1"/>
</dbReference>
<feature type="transmembrane region" description="Helical" evidence="6">
    <location>
        <begin position="111"/>
        <end position="132"/>
    </location>
</feature>
<dbReference type="Gene3D" id="1.20.1250.20">
    <property type="entry name" value="MFS general substrate transporter like domains"/>
    <property type="match status" value="1"/>
</dbReference>
<keyword evidence="3 6" id="KW-0812">Transmembrane</keyword>
<dbReference type="EMBL" id="JAIWYP010000003">
    <property type="protein sequence ID" value="KAH3846598.1"/>
    <property type="molecule type" value="Genomic_DNA"/>
</dbReference>
<comment type="caution">
    <text evidence="7">The sequence shown here is derived from an EMBL/GenBank/DDBJ whole genome shotgun (WGS) entry which is preliminary data.</text>
</comment>
<comment type="subcellular location">
    <subcellularLocation>
        <location evidence="1">Membrane</location>
        <topology evidence="1">Multi-pass membrane protein</topology>
    </subcellularLocation>
</comment>
<protein>
    <submittedName>
        <fullName evidence="7">Uncharacterized protein</fullName>
    </submittedName>
</protein>
<feature type="transmembrane region" description="Helical" evidence="6">
    <location>
        <begin position="64"/>
        <end position="90"/>
    </location>
</feature>
<sequence>MFICGGCTLLFGILDKVDTRENIVTFVVLCFITRVLLALGSTALQNAGFVILVKSFPNNVSTVVAGGFILPFAVIGGICFTILPFSLAYLPPQDDTQEADEDVVSWRHVLLHPRSVVNSIVVIIAALVWAVLDPNLEPHLREYNLGPELVGVMFLIMAAVYSVTSPM</sequence>
<feature type="transmembrane region" description="Helical" evidence="6">
    <location>
        <begin position="144"/>
        <end position="164"/>
    </location>
</feature>
<evidence type="ECO:0000256" key="4">
    <source>
        <dbReference type="ARBA" id="ARBA00022989"/>
    </source>
</evidence>
<evidence type="ECO:0000256" key="6">
    <source>
        <dbReference type="SAM" id="Phobius"/>
    </source>
</evidence>
<dbReference type="AlphaFoldDB" id="A0A9D4QXJ0"/>
<dbReference type="SUPFAM" id="SSF103473">
    <property type="entry name" value="MFS general substrate transporter"/>
    <property type="match status" value="1"/>
</dbReference>
<dbReference type="Proteomes" id="UP000828390">
    <property type="component" value="Unassembled WGS sequence"/>
</dbReference>
<name>A0A9D4QXJ0_DREPO</name>
<dbReference type="InterPro" id="IPR036259">
    <property type="entry name" value="MFS_trans_sf"/>
</dbReference>
<gene>
    <name evidence="7" type="ORF">DPMN_088901</name>
</gene>
<reference evidence="7" key="2">
    <citation type="submission" date="2020-11" db="EMBL/GenBank/DDBJ databases">
        <authorList>
            <person name="McCartney M.A."/>
            <person name="Auch B."/>
            <person name="Kono T."/>
            <person name="Mallez S."/>
            <person name="Becker A."/>
            <person name="Gohl D.M."/>
            <person name="Silverstein K.A.T."/>
            <person name="Koren S."/>
            <person name="Bechman K.B."/>
            <person name="Herman A."/>
            <person name="Abrahante J.E."/>
            <person name="Garbe J."/>
        </authorList>
    </citation>
    <scope>NUCLEOTIDE SEQUENCE</scope>
    <source>
        <strain evidence="7">Duluth1</strain>
        <tissue evidence="7">Whole animal</tissue>
    </source>
</reference>
<evidence type="ECO:0000313" key="7">
    <source>
        <dbReference type="EMBL" id="KAH3846598.1"/>
    </source>
</evidence>
<evidence type="ECO:0000256" key="3">
    <source>
        <dbReference type="ARBA" id="ARBA00022692"/>
    </source>
</evidence>
<dbReference type="GO" id="GO:0016020">
    <property type="term" value="C:membrane"/>
    <property type="evidence" value="ECO:0007669"/>
    <property type="project" value="UniProtKB-SubCell"/>
</dbReference>
<evidence type="ECO:0000256" key="5">
    <source>
        <dbReference type="ARBA" id="ARBA00023136"/>
    </source>
</evidence>
<keyword evidence="8" id="KW-1185">Reference proteome</keyword>
<evidence type="ECO:0000256" key="1">
    <source>
        <dbReference type="ARBA" id="ARBA00004141"/>
    </source>
</evidence>
<feature type="transmembrane region" description="Helical" evidence="6">
    <location>
        <begin position="23"/>
        <end position="44"/>
    </location>
</feature>
<reference evidence="7" key="1">
    <citation type="journal article" date="2019" name="bioRxiv">
        <title>The Genome of the Zebra Mussel, Dreissena polymorpha: A Resource for Invasive Species Research.</title>
        <authorList>
            <person name="McCartney M.A."/>
            <person name="Auch B."/>
            <person name="Kono T."/>
            <person name="Mallez S."/>
            <person name="Zhang Y."/>
            <person name="Obille A."/>
            <person name="Becker A."/>
            <person name="Abrahante J.E."/>
            <person name="Garbe J."/>
            <person name="Badalamenti J.P."/>
            <person name="Herman A."/>
            <person name="Mangelson H."/>
            <person name="Liachko I."/>
            <person name="Sullivan S."/>
            <person name="Sone E.D."/>
            <person name="Koren S."/>
            <person name="Silverstein K.A.T."/>
            <person name="Beckman K.B."/>
            <person name="Gohl D.M."/>
        </authorList>
    </citation>
    <scope>NUCLEOTIDE SEQUENCE</scope>
    <source>
        <strain evidence="7">Duluth1</strain>
        <tissue evidence="7">Whole animal</tissue>
    </source>
</reference>
<organism evidence="7 8">
    <name type="scientific">Dreissena polymorpha</name>
    <name type="common">Zebra mussel</name>
    <name type="synonym">Mytilus polymorpha</name>
    <dbReference type="NCBI Taxonomy" id="45954"/>
    <lineage>
        <taxon>Eukaryota</taxon>
        <taxon>Metazoa</taxon>
        <taxon>Spiralia</taxon>
        <taxon>Lophotrochozoa</taxon>
        <taxon>Mollusca</taxon>
        <taxon>Bivalvia</taxon>
        <taxon>Autobranchia</taxon>
        <taxon>Heteroconchia</taxon>
        <taxon>Euheterodonta</taxon>
        <taxon>Imparidentia</taxon>
        <taxon>Neoheterodontei</taxon>
        <taxon>Myida</taxon>
        <taxon>Dreissenoidea</taxon>
        <taxon>Dreissenidae</taxon>
        <taxon>Dreissena</taxon>
    </lineage>
</organism>
<accession>A0A9D4QXJ0</accession>
<dbReference type="InterPro" id="IPR050930">
    <property type="entry name" value="MFS_Vesicular_Transporter"/>
</dbReference>
<dbReference type="GO" id="GO:0022857">
    <property type="term" value="F:transmembrane transporter activity"/>
    <property type="evidence" value="ECO:0007669"/>
    <property type="project" value="TreeGrafter"/>
</dbReference>
<evidence type="ECO:0000313" key="8">
    <source>
        <dbReference type="Proteomes" id="UP000828390"/>
    </source>
</evidence>
<keyword evidence="2" id="KW-0813">Transport</keyword>
<keyword evidence="5 6" id="KW-0472">Membrane</keyword>
<keyword evidence="4 6" id="KW-1133">Transmembrane helix</keyword>
<proteinExistence type="predicted"/>
<evidence type="ECO:0000256" key="2">
    <source>
        <dbReference type="ARBA" id="ARBA00022448"/>
    </source>
</evidence>